<dbReference type="EMBL" id="BDQM01000003">
    <property type="protein sequence ID" value="GAW95117.1"/>
    <property type="molecule type" value="Genomic_DNA"/>
</dbReference>
<dbReference type="PANTHER" id="PTHR11649">
    <property type="entry name" value="MSS1/TRME-RELATED GTP-BINDING PROTEIN"/>
    <property type="match status" value="1"/>
</dbReference>
<keyword evidence="9 10" id="KW-0131">Cell cycle</keyword>
<protein>
    <recommendedName>
        <fullName evidence="10">Probable GTP-binding protein EngB</fullName>
    </recommendedName>
</protein>
<evidence type="ECO:0000256" key="5">
    <source>
        <dbReference type="ARBA" id="ARBA00022741"/>
    </source>
</evidence>
<dbReference type="PROSITE" id="PS51706">
    <property type="entry name" value="G_ENGB"/>
    <property type="match status" value="1"/>
</dbReference>
<dbReference type="InterPro" id="IPR030393">
    <property type="entry name" value="G_ENGB_dom"/>
</dbReference>
<evidence type="ECO:0000256" key="6">
    <source>
        <dbReference type="ARBA" id="ARBA00022842"/>
    </source>
</evidence>
<evidence type="ECO:0000256" key="4">
    <source>
        <dbReference type="ARBA" id="ARBA00022723"/>
    </source>
</evidence>
<evidence type="ECO:0000256" key="3">
    <source>
        <dbReference type="ARBA" id="ARBA00022618"/>
    </source>
</evidence>
<dbReference type="Proteomes" id="UP000197068">
    <property type="component" value="Unassembled WGS sequence"/>
</dbReference>
<dbReference type="Pfam" id="PF01926">
    <property type="entry name" value="MMR_HSR1"/>
    <property type="match status" value="1"/>
</dbReference>
<dbReference type="SUPFAM" id="SSF52540">
    <property type="entry name" value="P-loop containing nucleoside triphosphate hydrolases"/>
    <property type="match status" value="1"/>
</dbReference>
<comment type="similarity">
    <text evidence="2 10">Belongs to the TRAFAC class TrmE-Era-EngA-EngB-Septin-like GTPase superfamily. EngB GTPase family.</text>
</comment>
<evidence type="ECO:0000256" key="8">
    <source>
        <dbReference type="ARBA" id="ARBA00023210"/>
    </source>
</evidence>
<feature type="domain" description="EngB-type G" evidence="12">
    <location>
        <begin position="79"/>
        <end position="253"/>
    </location>
</feature>
<dbReference type="NCBIfam" id="TIGR03598">
    <property type="entry name" value="GTPase_YsxC"/>
    <property type="match status" value="1"/>
</dbReference>
<evidence type="ECO:0000313" key="14">
    <source>
        <dbReference type="Proteomes" id="UP000197068"/>
    </source>
</evidence>
<evidence type="ECO:0000256" key="10">
    <source>
        <dbReference type="HAMAP-Rule" id="MF_00321"/>
    </source>
</evidence>
<evidence type="ECO:0000256" key="7">
    <source>
        <dbReference type="ARBA" id="ARBA00023134"/>
    </source>
</evidence>
<evidence type="ECO:0000313" key="13">
    <source>
        <dbReference type="EMBL" id="GAW95117.1"/>
    </source>
</evidence>
<dbReference type="Gene3D" id="3.40.50.300">
    <property type="entry name" value="P-loop containing nucleotide triphosphate hydrolases"/>
    <property type="match status" value="1"/>
</dbReference>
<comment type="caution">
    <text evidence="13">The sequence shown here is derived from an EMBL/GenBank/DDBJ whole genome shotgun (WGS) entry which is preliminary data.</text>
</comment>
<dbReference type="InterPro" id="IPR006073">
    <property type="entry name" value="GTP-bd"/>
</dbReference>
<keyword evidence="8 10" id="KW-0717">Septation</keyword>
<dbReference type="HAMAP" id="MF_00321">
    <property type="entry name" value="GTPase_EngB"/>
    <property type="match status" value="1"/>
</dbReference>
<comment type="function">
    <text evidence="10">Necessary for normal cell division and for the maintenance of normal septation.</text>
</comment>
<evidence type="ECO:0000256" key="2">
    <source>
        <dbReference type="ARBA" id="ARBA00009638"/>
    </source>
</evidence>
<evidence type="ECO:0000256" key="11">
    <source>
        <dbReference type="SAM" id="MobiDB-lite"/>
    </source>
</evidence>
<gene>
    <name evidence="10 13" type="primary">engB</name>
    <name evidence="13" type="ORF">MTCD1_00716</name>
</gene>
<feature type="region of interest" description="Disordered" evidence="11">
    <location>
        <begin position="261"/>
        <end position="280"/>
    </location>
</feature>
<keyword evidence="6" id="KW-0460">Magnesium</keyword>
<reference evidence="13 14" key="1">
    <citation type="submission" date="2017-06" db="EMBL/GenBank/DDBJ databases">
        <title>Whole Genome Sequences of Colwellia marinimaniae MTCD1.</title>
        <authorList>
            <person name="Kusumoto H."/>
            <person name="Inoue M."/>
            <person name="Tanikawa K."/>
            <person name="Maeji H."/>
            <person name="Cameron J.H."/>
            <person name="Bartlett D.H."/>
        </authorList>
    </citation>
    <scope>NUCLEOTIDE SEQUENCE [LARGE SCALE GENOMIC DNA]</scope>
    <source>
        <strain evidence="13 14">MTCD1</strain>
    </source>
</reference>
<dbReference type="InterPro" id="IPR027417">
    <property type="entry name" value="P-loop_NTPase"/>
</dbReference>
<comment type="cofactor">
    <cofactor evidence="1">
        <name>Mg(2+)</name>
        <dbReference type="ChEBI" id="CHEBI:18420"/>
    </cofactor>
</comment>
<organism evidence="13 14">
    <name type="scientific">Colwellia marinimaniae</name>
    <dbReference type="NCBI Taxonomy" id="1513592"/>
    <lineage>
        <taxon>Bacteria</taxon>
        <taxon>Pseudomonadati</taxon>
        <taxon>Pseudomonadota</taxon>
        <taxon>Gammaproteobacteria</taxon>
        <taxon>Alteromonadales</taxon>
        <taxon>Colwelliaceae</taxon>
        <taxon>Colwellia</taxon>
    </lineage>
</organism>
<keyword evidence="4" id="KW-0479">Metal-binding</keyword>
<sequence>MCRHFTRILAPCNSGEAKSSKKIAVFTDLCIFLIIKAVKKRYNGENFKRVKPLSSTKIHLSKATFTISAPDIRRLPADSGIEVAFAGRSNAGKSSALNTLTNQRGLARISKTPGRTQLINVFEVAENRRLIDLPGYGFAKVPLEMKKKWQKALGEYLEKRKCLKGLVILMDIRHPLKDLDMDLIQWAADSELAVLVLLTKCDKLSQGKRSAEVLSVKKALALLNADIRVQAFSSLKYTGKEQADTIICDWLEQEAQDYDLPEAGDLDDEDENILPEDFQN</sequence>
<name>A0ABQ0MRX9_9GAMM</name>
<keyword evidence="3 10" id="KW-0132">Cell division</keyword>
<keyword evidence="5 10" id="KW-0547">Nucleotide-binding</keyword>
<evidence type="ECO:0000256" key="1">
    <source>
        <dbReference type="ARBA" id="ARBA00001946"/>
    </source>
</evidence>
<keyword evidence="7 10" id="KW-0342">GTP-binding</keyword>
<keyword evidence="14" id="KW-1185">Reference proteome</keyword>
<dbReference type="CDD" id="cd01876">
    <property type="entry name" value="YihA_EngB"/>
    <property type="match status" value="1"/>
</dbReference>
<dbReference type="InterPro" id="IPR019987">
    <property type="entry name" value="GTP-bd_ribosome_bio_YsxC"/>
</dbReference>
<evidence type="ECO:0000256" key="9">
    <source>
        <dbReference type="ARBA" id="ARBA00023306"/>
    </source>
</evidence>
<proteinExistence type="inferred from homology"/>
<accession>A0ABQ0MRX9</accession>
<evidence type="ECO:0000259" key="12">
    <source>
        <dbReference type="PROSITE" id="PS51706"/>
    </source>
</evidence>
<dbReference type="PANTHER" id="PTHR11649:SF13">
    <property type="entry name" value="ENGB-TYPE G DOMAIN-CONTAINING PROTEIN"/>
    <property type="match status" value="1"/>
</dbReference>